<feature type="transmembrane region" description="Helical" evidence="2">
    <location>
        <begin position="12"/>
        <end position="31"/>
    </location>
</feature>
<feature type="compositionally biased region" description="Acidic residues" evidence="1">
    <location>
        <begin position="68"/>
        <end position="89"/>
    </location>
</feature>
<evidence type="ECO:0000313" key="4">
    <source>
        <dbReference type="Proteomes" id="UP001153069"/>
    </source>
</evidence>
<keyword evidence="4" id="KW-1185">Reference proteome</keyword>
<gene>
    <name evidence="3" type="ORF">SEMRO_82_G043990.1</name>
</gene>
<reference evidence="3" key="1">
    <citation type="submission" date="2020-06" db="EMBL/GenBank/DDBJ databases">
        <authorList>
            <consortium name="Plant Systems Biology data submission"/>
        </authorList>
    </citation>
    <scope>NUCLEOTIDE SEQUENCE</scope>
    <source>
        <strain evidence="3">D6</strain>
    </source>
</reference>
<organism evidence="3 4">
    <name type="scientific">Seminavis robusta</name>
    <dbReference type="NCBI Taxonomy" id="568900"/>
    <lineage>
        <taxon>Eukaryota</taxon>
        <taxon>Sar</taxon>
        <taxon>Stramenopiles</taxon>
        <taxon>Ochrophyta</taxon>
        <taxon>Bacillariophyta</taxon>
        <taxon>Bacillariophyceae</taxon>
        <taxon>Bacillariophycidae</taxon>
        <taxon>Naviculales</taxon>
        <taxon>Naviculaceae</taxon>
        <taxon>Seminavis</taxon>
    </lineage>
</organism>
<keyword evidence="2" id="KW-0472">Membrane</keyword>
<evidence type="ECO:0000256" key="2">
    <source>
        <dbReference type="SAM" id="Phobius"/>
    </source>
</evidence>
<keyword evidence="2" id="KW-1133">Transmembrane helix</keyword>
<feature type="region of interest" description="Disordered" evidence="1">
    <location>
        <begin position="64"/>
        <end position="89"/>
    </location>
</feature>
<protein>
    <submittedName>
        <fullName evidence="3">Uncharacterized protein</fullName>
    </submittedName>
</protein>
<name>A0A9N8DIL5_9STRA</name>
<dbReference type="EMBL" id="CAICTM010000081">
    <property type="protein sequence ID" value="CAB9500374.1"/>
    <property type="molecule type" value="Genomic_DNA"/>
</dbReference>
<feature type="transmembrane region" description="Helical" evidence="2">
    <location>
        <begin position="102"/>
        <end position="120"/>
    </location>
</feature>
<comment type="caution">
    <text evidence="3">The sequence shown here is derived from an EMBL/GenBank/DDBJ whole genome shotgun (WGS) entry which is preliminary data.</text>
</comment>
<proteinExistence type="predicted"/>
<dbReference type="Proteomes" id="UP001153069">
    <property type="component" value="Unassembled WGS sequence"/>
</dbReference>
<dbReference type="AlphaFoldDB" id="A0A9N8DIL5"/>
<keyword evidence="2" id="KW-0812">Transmembrane</keyword>
<dbReference type="OrthoDB" id="48750at2759"/>
<sequence length="180" mass="19997">MKVPFGYHGFQVIALIGYLQISWIVCPSVAFSPTLKPLSIPTLPQQTASNGLCAPNRRASTALFAQDEPNDENNEESLNDNEETKLDEEEYPPLPMLDASVLIPYVLFISFWPLLALLRLKWGTLFPYGSPIDYFDIDKYMALQGMMQEANVSPDEIVELPALSPAEQLVGAIFGPPPRP</sequence>
<evidence type="ECO:0000256" key="1">
    <source>
        <dbReference type="SAM" id="MobiDB-lite"/>
    </source>
</evidence>
<accession>A0A9N8DIL5</accession>
<evidence type="ECO:0000313" key="3">
    <source>
        <dbReference type="EMBL" id="CAB9500374.1"/>
    </source>
</evidence>